<keyword evidence="1" id="KW-0732">Signal</keyword>
<reference evidence="2 3" key="1">
    <citation type="submission" date="2023-01" db="EMBL/GenBank/DDBJ databases">
        <authorList>
            <person name="Kreplak J."/>
        </authorList>
    </citation>
    <scope>NUCLEOTIDE SEQUENCE [LARGE SCALE GENOMIC DNA]</scope>
</reference>
<dbReference type="EMBL" id="OX451735">
    <property type="protein sequence ID" value="CAI8594789.1"/>
    <property type="molecule type" value="Genomic_DNA"/>
</dbReference>
<evidence type="ECO:0000313" key="3">
    <source>
        <dbReference type="Proteomes" id="UP001157006"/>
    </source>
</evidence>
<protein>
    <submittedName>
        <fullName evidence="2">Uncharacterized protein</fullName>
    </submittedName>
</protein>
<feature type="signal peptide" evidence="1">
    <location>
        <begin position="1"/>
        <end position="15"/>
    </location>
</feature>
<proteinExistence type="predicted"/>
<gene>
    <name evidence="2" type="ORF">VFH_I158520</name>
</gene>
<dbReference type="Proteomes" id="UP001157006">
    <property type="component" value="Chromosome 1S"/>
</dbReference>
<name>A0AAV0ZD32_VICFA</name>
<evidence type="ECO:0000313" key="2">
    <source>
        <dbReference type="EMBL" id="CAI8594789.1"/>
    </source>
</evidence>
<keyword evidence="3" id="KW-1185">Reference proteome</keyword>
<feature type="chain" id="PRO_5043314667" evidence="1">
    <location>
        <begin position="16"/>
        <end position="86"/>
    </location>
</feature>
<evidence type="ECO:0000256" key="1">
    <source>
        <dbReference type="SAM" id="SignalP"/>
    </source>
</evidence>
<dbReference type="AlphaFoldDB" id="A0AAV0ZD32"/>
<accession>A0AAV0ZD32</accession>
<organism evidence="2 3">
    <name type="scientific">Vicia faba</name>
    <name type="common">Broad bean</name>
    <name type="synonym">Faba vulgaris</name>
    <dbReference type="NCBI Taxonomy" id="3906"/>
    <lineage>
        <taxon>Eukaryota</taxon>
        <taxon>Viridiplantae</taxon>
        <taxon>Streptophyta</taxon>
        <taxon>Embryophyta</taxon>
        <taxon>Tracheophyta</taxon>
        <taxon>Spermatophyta</taxon>
        <taxon>Magnoliopsida</taxon>
        <taxon>eudicotyledons</taxon>
        <taxon>Gunneridae</taxon>
        <taxon>Pentapetalae</taxon>
        <taxon>rosids</taxon>
        <taxon>fabids</taxon>
        <taxon>Fabales</taxon>
        <taxon>Fabaceae</taxon>
        <taxon>Papilionoideae</taxon>
        <taxon>50 kb inversion clade</taxon>
        <taxon>NPAAA clade</taxon>
        <taxon>Hologalegina</taxon>
        <taxon>IRL clade</taxon>
        <taxon>Fabeae</taxon>
        <taxon>Vicia</taxon>
    </lineage>
</organism>
<sequence>MPALILLIFQKQILSLENLTVETTNARGGGEVLTAAAGEASRRRRREISSFENFSYHRVRFCLRSLNLQLIFKENQIIAQDLQKFF</sequence>